<dbReference type="RefSeq" id="WP_425551968.1">
    <property type="nucleotide sequence ID" value="NZ_BAAANY010000017.1"/>
</dbReference>
<protein>
    <submittedName>
        <fullName evidence="4">Lysophospholipid acyltransferase family protein</fullName>
    </submittedName>
</protein>
<proteinExistence type="predicted"/>
<dbReference type="Proteomes" id="UP001500618">
    <property type="component" value="Unassembled WGS sequence"/>
</dbReference>
<dbReference type="PANTHER" id="PTHR10434">
    <property type="entry name" value="1-ACYL-SN-GLYCEROL-3-PHOSPHATE ACYLTRANSFERASE"/>
    <property type="match status" value="1"/>
</dbReference>
<keyword evidence="5" id="KW-1185">Reference proteome</keyword>
<feature type="domain" description="Phospholipid/glycerol acyltransferase" evidence="3">
    <location>
        <begin position="86"/>
        <end position="205"/>
    </location>
</feature>
<dbReference type="SMART" id="SM00563">
    <property type="entry name" value="PlsC"/>
    <property type="match status" value="1"/>
</dbReference>
<evidence type="ECO:0000313" key="5">
    <source>
        <dbReference type="Proteomes" id="UP001500618"/>
    </source>
</evidence>
<keyword evidence="1" id="KW-0808">Transferase</keyword>
<reference evidence="5" key="1">
    <citation type="journal article" date="2019" name="Int. J. Syst. Evol. Microbiol.">
        <title>The Global Catalogue of Microorganisms (GCM) 10K type strain sequencing project: providing services to taxonomists for standard genome sequencing and annotation.</title>
        <authorList>
            <consortium name="The Broad Institute Genomics Platform"/>
            <consortium name="The Broad Institute Genome Sequencing Center for Infectious Disease"/>
            <person name="Wu L."/>
            <person name="Ma J."/>
        </authorList>
    </citation>
    <scope>NUCLEOTIDE SEQUENCE [LARGE SCALE GENOMIC DNA]</scope>
    <source>
        <strain evidence="5">JCM 14718</strain>
    </source>
</reference>
<dbReference type="InterPro" id="IPR002123">
    <property type="entry name" value="Plipid/glycerol_acylTrfase"/>
</dbReference>
<name>A0ABP4TMC6_9ACTN</name>
<organism evidence="4 5">
    <name type="scientific">Fodinicola feengrottensis</name>
    <dbReference type="NCBI Taxonomy" id="435914"/>
    <lineage>
        <taxon>Bacteria</taxon>
        <taxon>Bacillati</taxon>
        <taxon>Actinomycetota</taxon>
        <taxon>Actinomycetes</taxon>
        <taxon>Mycobacteriales</taxon>
        <taxon>Fodinicola</taxon>
    </lineage>
</organism>
<keyword evidence="2 4" id="KW-0012">Acyltransferase</keyword>
<dbReference type="Pfam" id="PF01553">
    <property type="entry name" value="Acyltransferase"/>
    <property type="match status" value="1"/>
</dbReference>
<gene>
    <name evidence="4" type="ORF">GCM10009765_44590</name>
</gene>
<sequence length="279" mass="30289">MRQAQRNTPPLGTPVGPDRKCVAHFTTHHTRPALYGRHAAATTWEDPLRITDLVFPALRYSLGTGMRAAFRPQVQGKENIPTTGAAIIASNHLAFLDSFFLPLVSPRAIHFLAKAEYFNGKGIKGRAMAGFFTGVGAIPVDRAGGRAAIAALNAGLDVLKDGELFGIYPEGTRSPDGRLYKGRTGVAHLALQTGVPVIPACVVDTNKVQPDKDKPLRLRPVKVTIKFGEPLDFSKYQDMPSNRHVIRAITDEVVDAIRALSGQEYVDRYASTPAPLTKK</sequence>
<dbReference type="GO" id="GO:0016746">
    <property type="term" value="F:acyltransferase activity"/>
    <property type="evidence" value="ECO:0007669"/>
    <property type="project" value="UniProtKB-KW"/>
</dbReference>
<dbReference type="EMBL" id="BAAANY010000017">
    <property type="protein sequence ID" value="GAA1690260.1"/>
    <property type="molecule type" value="Genomic_DNA"/>
</dbReference>
<accession>A0ABP4TMC6</accession>
<evidence type="ECO:0000256" key="1">
    <source>
        <dbReference type="ARBA" id="ARBA00022679"/>
    </source>
</evidence>
<dbReference type="PANTHER" id="PTHR10434:SF11">
    <property type="entry name" value="1-ACYL-SN-GLYCEROL-3-PHOSPHATE ACYLTRANSFERASE"/>
    <property type="match status" value="1"/>
</dbReference>
<dbReference type="SUPFAM" id="SSF69593">
    <property type="entry name" value="Glycerol-3-phosphate (1)-acyltransferase"/>
    <property type="match status" value="1"/>
</dbReference>
<evidence type="ECO:0000256" key="2">
    <source>
        <dbReference type="ARBA" id="ARBA00023315"/>
    </source>
</evidence>
<evidence type="ECO:0000313" key="4">
    <source>
        <dbReference type="EMBL" id="GAA1690260.1"/>
    </source>
</evidence>
<comment type="caution">
    <text evidence="4">The sequence shown here is derived from an EMBL/GenBank/DDBJ whole genome shotgun (WGS) entry which is preliminary data.</text>
</comment>
<evidence type="ECO:0000259" key="3">
    <source>
        <dbReference type="SMART" id="SM00563"/>
    </source>
</evidence>
<dbReference type="CDD" id="cd07989">
    <property type="entry name" value="LPLAT_AGPAT-like"/>
    <property type="match status" value="1"/>
</dbReference>